<gene>
    <name evidence="11" type="ORF">OBRU01_18913</name>
</gene>
<evidence type="ECO:0000256" key="7">
    <source>
        <dbReference type="PIRNR" id="PIRNR000862"/>
    </source>
</evidence>
<organism evidence="11 12">
    <name type="scientific">Operophtera brumata</name>
    <name type="common">Winter moth</name>
    <name type="synonym">Phalaena brumata</name>
    <dbReference type="NCBI Taxonomy" id="104452"/>
    <lineage>
        <taxon>Eukaryota</taxon>
        <taxon>Metazoa</taxon>
        <taxon>Ecdysozoa</taxon>
        <taxon>Arthropoda</taxon>
        <taxon>Hexapoda</taxon>
        <taxon>Insecta</taxon>
        <taxon>Pterygota</taxon>
        <taxon>Neoptera</taxon>
        <taxon>Endopterygota</taxon>
        <taxon>Lepidoptera</taxon>
        <taxon>Glossata</taxon>
        <taxon>Ditrysia</taxon>
        <taxon>Geometroidea</taxon>
        <taxon>Geometridae</taxon>
        <taxon>Larentiinae</taxon>
        <taxon>Operophtera</taxon>
    </lineage>
</organism>
<evidence type="ECO:0000313" key="12">
    <source>
        <dbReference type="Proteomes" id="UP000037510"/>
    </source>
</evidence>
<evidence type="ECO:0000313" key="11">
    <source>
        <dbReference type="EMBL" id="KOB67911.1"/>
    </source>
</evidence>
<feature type="chain" id="PRO_5005572963" description="Lipase" evidence="9">
    <location>
        <begin position="21"/>
        <end position="427"/>
    </location>
</feature>
<evidence type="ECO:0000256" key="4">
    <source>
        <dbReference type="ARBA" id="ARBA00022963"/>
    </source>
</evidence>
<name>A0A0L7KXY5_OPEBR</name>
<feature type="active site" description="Charge relay system" evidence="8">
    <location>
        <position position="359"/>
    </location>
</feature>
<comment type="similarity">
    <text evidence="1 7">Belongs to the AB hydrolase superfamily. Lipase family.</text>
</comment>
<dbReference type="FunFam" id="3.40.50.1820:FF:000057">
    <property type="entry name" value="Lipase"/>
    <property type="match status" value="1"/>
</dbReference>
<keyword evidence="5" id="KW-0443">Lipid metabolism</keyword>
<dbReference type="SUPFAM" id="SSF53474">
    <property type="entry name" value="alpha/beta-Hydrolases"/>
    <property type="match status" value="1"/>
</dbReference>
<dbReference type="PANTHER" id="PTHR11005">
    <property type="entry name" value="LYSOSOMAL ACID LIPASE-RELATED"/>
    <property type="match status" value="1"/>
</dbReference>
<dbReference type="Gene3D" id="3.40.50.1820">
    <property type="entry name" value="alpha/beta hydrolase"/>
    <property type="match status" value="1"/>
</dbReference>
<dbReference type="EMBL" id="JTDY01004649">
    <property type="protein sequence ID" value="KOB67911.1"/>
    <property type="molecule type" value="Genomic_DNA"/>
</dbReference>
<protein>
    <recommendedName>
        <fullName evidence="7">Lipase</fullName>
    </recommendedName>
</protein>
<feature type="signal peptide" evidence="9">
    <location>
        <begin position="1"/>
        <end position="20"/>
    </location>
</feature>
<keyword evidence="12" id="KW-1185">Reference proteome</keyword>
<evidence type="ECO:0000256" key="2">
    <source>
        <dbReference type="ARBA" id="ARBA00022729"/>
    </source>
</evidence>
<dbReference type="InterPro" id="IPR006693">
    <property type="entry name" value="AB_hydrolase_lipase"/>
</dbReference>
<feature type="active site" description="Charge relay system" evidence="8">
    <location>
        <position position="390"/>
    </location>
</feature>
<evidence type="ECO:0000256" key="3">
    <source>
        <dbReference type="ARBA" id="ARBA00022801"/>
    </source>
</evidence>
<sequence>MKRVRAEVLVLMLYVHSVSTQIKPKLKLTPYSIPENRALKQALGYQEDTYLNFTELTSKYKYTTQEHEVVTEDGYILTIFRILSKCDQVKQHPVLLLHGIFDSADLWIIAGREKGLAYILSNNCFDVWVANHRGNHYSRRHVRLDPDTDPEYWEYSFDEHGTYDLPAMIDYVLAASQRPRLYYIGHSQGTTNFFVMSSLRPEYNDKIRLSIQLAPIAFMGNITSPILSIAAHGLEPIKSFLEAAGYRELFAKDHIAHFLVEFLCQIAPDLVCGQGLALTTGYKIGSIYSRALSRSFGHSLDGISVKDLAHFGQLVLSGKFQRYDEGSEGNIKRYGTSKPPQYDLSKITSPVVLMAARSDWISTLKDTETLRSQLPNVIEKYIIREKYWSHNNHLWGETAPIYEFPKILDYFNRFHNYNSPSSIIPHN</sequence>
<keyword evidence="6" id="KW-0325">Glycoprotein</keyword>
<reference evidence="11 12" key="1">
    <citation type="journal article" date="2015" name="Genome Biol. Evol.">
        <title>The genome of winter moth (Operophtera brumata) provides a genomic perspective on sexual dimorphism and phenology.</title>
        <authorList>
            <person name="Derks M.F."/>
            <person name="Smit S."/>
            <person name="Salis L."/>
            <person name="Schijlen E."/>
            <person name="Bossers A."/>
            <person name="Mateman C."/>
            <person name="Pijl A.S."/>
            <person name="de Ridder D."/>
            <person name="Groenen M.A."/>
            <person name="Visser M.E."/>
            <person name="Megens H.J."/>
        </authorList>
    </citation>
    <scope>NUCLEOTIDE SEQUENCE [LARGE SCALE GENOMIC DNA]</scope>
    <source>
        <strain evidence="11">WM2013NL</strain>
        <tissue evidence="11">Head and thorax</tissue>
    </source>
</reference>
<dbReference type="GO" id="GO:0016042">
    <property type="term" value="P:lipid catabolic process"/>
    <property type="evidence" value="ECO:0007669"/>
    <property type="project" value="UniProtKB-KW"/>
</dbReference>
<accession>A0A0L7KXY5</accession>
<keyword evidence="3 7" id="KW-0378">Hydrolase</keyword>
<evidence type="ECO:0000256" key="5">
    <source>
        <dbReference type="ARBA" id="ARBA00023098"/>
    </source>
</evidence>
<feature type="active site" description="Nucleophile" evidence="8">
    <location>
        <position position="187"/>
    </location>
</feature>
<dbReference type="GO" id="GO:0016788">
    <property type="term" value="F:hydrolase activity, acting on ester bonds"/>
    <property type="evidence" value="ECO:0007669"/>
    <property type="project" value="InterPro"/>
</dbReference>
<dbReference type="AlphaFoldDB" id="A0A0L7KXY5"/>
<dbReference type="Proteomes" id="UP000037510">
    <property type="component" value="Unassembled WGS sequence"/>
</dbReference>
<evidence type="ECO:0000256" key="1">
    <source>
        <dbReference type="ARBA" id="ARBA00010701"/>
    </source>
</evidence>
<comment type="caution">
    <text evidence="11">The sequence shown here is derived from an EMBL/GenBank/DDBJ whole genome shotgun (WGS) entry which is preliminary data.</text>
</comment>
<dbReference type="InterPro" id="IPR029058">
    <property type="entry name" value="AB_hydrolase_fold"/>
</dbReference>
<evidence type="ECO:0000256" key="6">
    <source>
        <dbReference type="ARBA" id="ARBA00023180"/>
    </source>
</evidence>
<feature type="domain" description="Partial AB-hydrolase lipase" evidence="10">
    <location>
        <begin position="54"/>
        <end position="110"/>
    </location>
</feature>
<evidence type="ECO:0000256" key="8">
    <source>
        <dbReference type="PIRSR" id="PIRSR000862-1"/>
    </source>
</evidence>
<dbReference type="PIRSF" id="PIRSF000862">
    <property type="entry name" value="Steryl_ester_lip"/>
    <property type="match status" value="1"/>
</dbReference>
<evidence type="ECO:0000259" key="10">
    <source>
        <dbReference type="Pfam" id="PF04083"/>
    </source>
</evidence>
<keyword evidence="4 7" id="KW-0442">Lipid degradation</keyword>
<evidence type="ECO:0000256" key="9">
    <source>
        <dbReference type="SAM" id="SignalP"/>
    </source>
</evidence>
<dbReference type="InterPro" id="IPR025483">
    <property type="entry name" value="Lipase_euk"/>
</dbReference>
<keyword evidence="2 9" id="KW-0732">Signal</keyword>
<dbReference type="Pfam" id="PF04083">
    <property type="entry name" value="Abhydro_lipase"/>
    <property type="match status" value="1"/>
</dbReference>
<proteinExistence type="inferred from homology"/>
<dbReference type="STRING" id="104452.A0A0L7KXY5"/>